<proteinExistence type="predicted"/>
<gene>
    <name evidence="1" type="ORF">Hyperionvirus15_32</name>
</gene>
<organism evidence="1">
    <name type="scientific">Hyperionvirus sp</name>
    <dbReference type="NCBI Taxonomy" id="2487770"/>
    <lineage>
        <taxon>Viruses</taxon>
        <taxon>Varidnaviria</taxon>
        <taxon>Bamfordvirae</taxon>
        <taxon>Nucleocytoviricota</taxon>
        <taxon>Megaviricetes</taxon>
        <taxon>Imitervirales</taxon>
        <taxon>Mimiviridae</taxon>
        <taxon>Klosneuvirinae</taxon>
    </lineage>
</organism>
<sequence>MDSKLKLSAKSILHQIIRNVTGEQKPDDENIDAQNLSKYNEIVLDDSDDSLEQILQLLGILKKENNMLE</sequence>
<name>A0A3G5ABN0_9VIRU</name>
<protein>
    <submittedName>
        <fullName evidence="1">Uncharacterized protein</fullName>
    </submittedName>
</protein>
<reference evidence="1" key="1">
    <citation type="submission" date="2018-10" db="EMBL/GenBank/DDBJ databases">
        <title>Hidden diversity of soil giant viruses.</title>
        <authorList>
            <person name="Schulz F."/>
            <person name="Alteio L."/>
            <person name="Goudeau D."/>
            <person name="Ryan E.M."/>
            <person name="Malmstrom R.R."/>
            <person name="Blanchard J."/>
            <person name="Woyke T."/>
        </authorList>
    </citation>
    <scope>NUCLEOTIDE SEQUENCE</scope>
    <source>
        <strain evidence="1">HYV1</strain>
    </source>
</reference>
<evidence type="ECO:0000313" key="1">
    <source>
        <dbReference type="EMBL" id="AYV83994.1"/>
    </source>
</evidence>
<dbReference type="EMBL" id="MK072397">
    <property type="protein sequence ID" value="AYV83994.1"/>
    <property type="molecule type" value="Genomic_DNA"/>
</dbReference>
<accession>A0A3G5ABN0</accession>